<dbReference type="SUPFAM" id="SSF53756">
    <property type="entry name" value="UDP-Glycosyltransferase/glycogen phosphorylase"/>
    <property type="match status" value="1"/>
</dbReference>
<dbReference type="InterPro" id="IPR028098">
    <property type="entry name" value="Glyco_trans_4-like_N"/>
</dbReference>
<name>A0A951PH24_9CYAN</name>
<dbReference type="GO" id="GO:0016757">
    <property type="term" value="F:glycosyltransferase activity"/>
    <property type="evidence" value="ECO:0007669"/>
    <property type="project" value="UniProtKB-KW"/>
</dbReference>
<dbReference type="PANTHER" id="PTHR12526">
    <property type="entry name" value="GLYCOSYLTRANSFERASE"/>
    <property type="match status" value="1"/>
</dbReference>
<dbReference type="AlphaFoldDB" id="A0A951PH24"/>
<feature type="domain" description="Glycosyl transferase family 1" evidence="1">
    <location>
        <begin position="187"/>
        <end position="356"/>
    </location>
</feature>
<reference evidence="3" key="2">
    <citation type="journal article" date="2022" name="Microbiol. Resour. Announc.">
        <title>Metagenome Sequencing to Explore Phylogenomics of Terrestrial Cyanobacteria.</title>
        <authorList>
            <person name="Ward R.D."/>
            <person name="Stajich J.E."/>
            <person name="Johansen J.R."/>
            <person name="Huntemann M."/>
            <person name="Clum A."/>
            <person name="Foster B."/>
            <person name="Foster B."/>
            <person name="Roux S."/>
            <person name="Palaniappan K."/>
            <person name="Varghese N."/>
            <person name="Mukherjee S."/>
            <person name="Reddy T.B.K."/>
            <person name="Daum C."/>
            <person name="Copeland A."/>
            <person name="Chen I.A."/>
            <person name="Ivanova N.N."/>
            <person name="Kyrpides N.C."/>
            <person name="Shapiro N."/>
            <person name="Eloe-Fadrosh E.A."/>
            <person name="Pietrasiak N."/>
        </authorList>
    </citation>
    <scope>NUCLEOTIDE SEQUENCE</scope>
    <source>
        <strain evidence="3">GSE-TBD4-15B</strain>
    </source>
</reference>
<dbReference type="EMBL" id="JAHHHV010000090">
    <property type="protein sequence ID" value="MBW4468474.1"/>
    <property type="molecule type" value="Genomic_DNA"/>
</dbReference>
<accession>A0A951PH24</accession>
<dbReference type="Gene3D" id="3.40.50.2000">
    <property type="entry name" value="Glycogen Phosphorylase B"/>
    <property type="match status" value="2"/>
</dbReference>
<evidence type="ECO:0000259" key="1">
    <source>
        <dbReference type="Pfam" id="PF00534"/>
    </source>
</evidence>
<comment type="caution">
    <text evidence="3">The sequence shown here is derived from an EMBL/GenBank/DDBJ whole genome shotgun (WGS) entry which is preliminary data.</text>
</comment>
<keyword evidence="3" id="KW-0328">Glycosyltransferase</keyword>
<protein>
    <submittedName>
        <fullName evidence="3">Glycosyltransferase</fullName>
        <ecNumber evidence="3">2.4.-.-</ecNumber>
    </submittedName>
</protein>
<proteinExistence type="predicted"/>
<gene>
    <name evidence="3" type="ORF">KME07_23865</name>
</gene>
<dbReference type="Proteomes" id="UP000707356">
    <property type="component" value="Unassembled WGS sequence"/>
</dbReference>
<keyword evidence="3" id="KW-0808">Transferase</keyword>
<dbReference type="InterPro" id="IPR001296">
    <property type="entry name" value="Glyco_trans_1"/>
</dbReference>
<organism evidence="3 4">
    <name type="scientific">Pegethrix bostrychoides GSE-TBD4-15B</name>
    <dbReference type="NCBI Taxonomy" id="2839662"/>
    <lineage>
        <taxon>Bacteria</taxon>
        <taxon>Bacillati</taxon>
        <taxon>Cyanobacteriota</taxon>
        <taxon>Cyanophyceae</taxon>
        <taxon>Oculatellales</taxon>
        <taxon>Oculatellaceae</taxon>
        <taxon>Pegethrix</taxon>
    </lineage>
</organism>
<dbReference type="Pfam" id="PF13439">
    <property type="entry name" value="Glyco_transf_4"/>
    <property type="match status" value="1"/>
</dbReference>
<evidence type="ECO:0000313" key="3">
    <source>
        <dbReference type="EMBL" id="MBW4468474.1"/>
    </source>
</evidence>
<dbReference type="Pfam" id="PF00534">
    <property type="entry name" value="Glycos_transf_1"/>
    <property type="match status" value="1"/>
</dbReference>
<evidence type="ECO:0000259" key="2">
    <source>
        <dbReference type="Pfam" id="PF13439"/>
    </source>
</evidence>
<evidence type="ECO:0000313" key="4">
    <source>
        <dbReference type="Proteomes" id="UP000707356"/>
    </source>
</evidence>
<reference evidence="3" key="1">
    <citation type="submission" date="2021-05" db="EMBL/GenBank/DDBJ databases">
        <authorList>
            <person name="Pietrasiak N."/>
            <person name="Ward R."/>
            <person name="Stajich J.E."/>
            <person name="Kurbessoian T."/>
        </authorList>
    </citation>
    <scope>NUCLEOTIDE SEQUENCE</scope>
    <source>
        <strain evidence="3">GSE-TBD4-15B</strain>
    </source>
</reference>
<sequence length="379" mass="41986">MKILFLDQTGKIAGAELVLFDLARFYGQNCLVGLFEDGPLRQRLIDQGVPVKVLAQQPLQVRKTASLLQGMASLGQLLPLIQRVVQLSRDYDLVYANTLKAIVVASIASLFSRKPLVIHLHDILSDQHFSPANRRLVVSLANQFASQVIAVSEATSKAFIAAGGNPSLVQVVYNGFDPAVYQAEDADRERLRKALVLEDRFVVGHFSRLSPWKGQHVLIDAMAQCPDHVVALLVGDALFGEQDYQVQLRWQVAECGLQDRVHFLGFRDDVPQLMSACDLVTHTSILPEPASRVLVESLLLGKPLVTVQGGGSDELVLHGETGWLIPSSDPQRLAEMIQYCVETPDQMQSVAQQGKRDATDRFNLSNFQQNIQQILQQIY</sequence>
<feature type="domain" description="Glycosyltransferase subfamily 4-like N-terminal" evidence="2">
    <location>
        <begin position="41"/>
        <end position="179"/>
    </location>
</feature>
<dbReference type="EC" id="2.4.-.-" evidence="3"/>